<comment type="similarity">
    <text evidence="8">Belongs to the small Tim family.</text>
</comment>
<dbReference type="Gene3D" id="1.10.287.810">
    <property type="entry name" value="Mitochondrial import inner membrane translocase subunit tim13 like domains"/>
    <property type="match status" value="1"/>
</dbReference>
<evidence type="ECO:0000256" key="5">
    <source>
        <dbReference type="ARBA" id="ARBA00023010"/>
    </source>
</evidence>
<sequence>MQNIVASLEQSSEADRQAALQKLEEMQMKDTLRMFNGLVERCFGECVNGFRSKALSAPEEKCISTCAEKFIKHSGRVGQRFGELTMQEQAAQQGMAGGSGS</sequence>
<comment type="subunit">
    <text evidence="8">Heterohexamer.</text>
</comment>
<proteinExistence type="inferred from homology"/>
<evidence type="ECO:0000313" key="10">
    <source>
        <dbReference type="EMBL" id="KAL1515542.1"/>
    </source>
</evidence>
<dbReference type="InterPro" id="IPR050673">
    <property type="entry name" value="Mito_inner_translocase_sub"/>
</dbReference>
<dbReference type="Pfam" id="PF02953">
    <property type="entry name" value="zf-Tim10_DDP"/>
    <property type="match status" value="1"/>
</dbReference>
<name>A0AB34J7Q2_PRYPA</name>
<dbReference type="Proteomes" id="UP001515480">
    <property type="component" value="Unassembled WGS sequence"/>
</dbReference>
<evidence type="ECO:0000313" key="11">
    <source>
        <dbReference type="Proteomes" id="UP001515480"/>
    </source>
</evidence>
<evidence type="ECO:0000256" key="8">
    <source>
        <dbReference type="RuleBase" id="RU367043"/>
    </source>
</evidence>
<dbReference type="GO" id="GO:0015031">
    <property type="term" value="P:protein transport"/>
    <property type="evidence" value="ECO:0007669"/>
    <property type="project" value="UniProtKB-KW"/>
</dbReference>
<keyword evidence="1 8" id="KW-0813">Transport</keyword>
<keyword evidence="8" id="KW-0472">Membrane</keyword>
<evidence type="ECO:0000256" key="7">
    <source>
        <dbReference type="ARBA" id="ARBA00023157"/>
    </source>
</evidence>
<feature type="domain" description="Tim10-like" evidence="9">
    <location>
        <begin position="21"/>
        <end position="82"/>
    </location>
</feature>
<comment type="function">
    <text evidence="8">Mitochondrial intermembrane chaperone that participates in the import and insertion of some multi-pass transmembrane proteins into the mitochondrial inner membrane. Also required for the transfer of beta-barrel precursors from the TOM complex to the sorting and assembly machinery (SAM complex) of the outer membrane. Acts as a chaperone-like protein that protects the hydrophobic precursors from aggregation and guide them through the mitochondrial intermembrane space.</text>
</comment>
<evidence type="ECO:0000256" key="4">
    <source>
        <dbReference type="ARBA" id="ARBA00022927"/>
    </source>
</evidence>
<accession>A0AB34J7Q2</accession>
<evidence type="ECO:0000256" key="3">
    <source>
        <dbReference type="ARBA" id="ARBA00022833"/>
    </source>
</evidence>
<keyword evidence="3" id="KW-0862">Zinc</keyword>
<keyword evidence="8" id="KW-0999">Mitochondrion inner membrane</keyword>
<dbReference type="InterPro" id="IPR035427">
    <property type="entry name" value="Tim10-like_dom_sf"/>
</dbReference>
<reference evidence="10 11" key="1">
    <citation type="journal article" date="2024" name="Science">
        <title>Giant polyketide synthase enzymes in the biosynthesis of giant marine polyether toxins.</title>
        <authorList>
            <person name="Fallon T.R."/>
            <person name="Shende V.V."/>
            <person name="Wierzbicki I.H."/>
            <person name="Pendleton A.L."/>
            <person name="Watervoot N.F."/>
            <person name="Auber R.P."/>
            <person name="Gonzalez D.J."/>
            <person name="Wisecaver J.H."/>
            <person name="Moore B.S."/>
        </authorList>
    </citation>
    <scope>NUCLEOTIDE SEQUENCE [LARGE SCALE GENOMIC DNA]</scope>
    <source>
        <strain evidence="10 11">12B1</strain>
    </source>
</reference>
<keyword evidence="11" id="KW-1185">Reference proteome</keyword>
<keyword evidence="7 8" id="KW-1015">Disulfide bond</keyword>
<protein>
    <recommendedName>
        <fullName evidence="8">Mitochondrial import inner membrane translocase subunit</fullName>
    </recommendedName>
</protein>
<dbReference type="AlphaFoldDB" id="A0AB34J7Q2"/>
<dbReference type="PANTHER" id="PTHR13172">
    <property type="entry name" value="MITOCHONDRIAL IMPORT INNER MEMBRANE TRANSLOCASE SUBUNIT TIM9B"/>
    <property type="match status" value="1"/>
</dbReference>
<comment type="caution">
    <text evidence="10">The sequence shown here is derived from an EMBL/GenBank/DDBJ whole genome shotgun (WGS) entry which is preliminary data.</text>
</comment>
<comment type="domain">
    <text evidence="8">The twin CX3C motif contains 4 conserved Cys residues that form 2 disulfide bonds in the mitochondrial intermembrane space.</text>
</comment>
<dbReference type="InterPro" id="IPR004217">
    <property type="entry name" value="Tim10-like"/>
</dbReference>
<gene>
    <name evidence="10" type="ORF">AB1Y20_002163</name>
</gene>
<dbReference type="GO" id="GO:0046872">
    <property type="term" value="F:metal ion binding"/>
    <property type="evidence" value="ECO:0007669"/>
    <property type="project" value="UniProtKB-KW"/>
</dbReference>
<evidence type="ECO:0000256" key="6">
    <source>
        <dbReference type="ARBA" id="ARBA00023128"/>
    </source>
</evidence>
<organism evidence="10 11">
    <name type="scientific">Prymnesium parvum</name>
    <name type="common">Toxic golden alga</name>
    <dbReference type="NCBI Taxonomy" id="97485"/>
    <lineage>
        <taxon>Eukaryota</taxon>
        <taxon>Haptista</taxon>
        <taxon>Haptophyta</taxon>
        <taxon>Prymnesiophyceae</taxon>
        <taxon>Prymnesiales</taxon>
        <taxon>Prymnesiaceae</taxon>
        <taxon>Prymnesium</taxon>
    </lineage>
</organism>
<keyword evidence="4 8" id="KW-0653">Protein transport</keyword>
<dbReference type="EMBL" id="JBGBPQ010000011">
    <property type="protein sequence ID" value="KAL1515542.1"/>
    <property type="molecule type" value="Genomic_DNA"/>
</dbReference>
<evidence type="ECO:0000256" key="1">
    <source>
        <dbReference type="ARBA" id="ARBA00022448"/>
    </source>
</evidence>
<evidence type="ECO:0000256" key="2">
    <source>
        <dbReference type="ARBA" id="ARBA00022723"/>
    </source>
</evidence>
<keyword evidence="5 8" id="KW-0811">Translocation</keyword>
<keyword evidence="8" id="KW-0143">Chaperone</keyword>
<dbReference type="GO" id="GO:0005743">
    <property type="term" value="C:mitochondrial inner membrane"/>
    <property type="evidence" value="ECO:0007669"/>
    <property type="project" value="UniProtKB-SubCell"/>
</dbReference>
<keyword evidence="6 8" id="KW-0496">Mitochondrion</keyword>
<evidence type="ECO:0000259" key="9">
    <source>
        <dbReference type="Pfam" id="PF02953"/>
    </source>
</evidence>
<keyword evidence="2" id="KW-0479">Metal-binding</keyword>
<dbReference type="SUPFAM" id="SSF144122">
    <property type="entry name" value="Tim10-like"/>
    <property type="match status" value="1"/>
</dbReference>
<comment type="subcellular location">
    <subcellularLocation>
        <location evidence="8">Mitochondrion inner membrane</location>
        <topology evidence="8">Peripheral membrane protein</topology>
        <orientation evidence="8">Intermembrane side</orientation>
    </subcellularLocation>
</comment>